<dbReference type="Pfam" id="PF07702">
    <property type="entry name" value="UTRA"/>
    <property type="match status" value="1"/>
</dbReference>
<name>A0A0N8RP20_9PSED</name>
<protein>
    <submittedName>
        <fullName evidence="5">Phosphonate metabolism transcriptional regulator PhnF</fullName>
    </submittedName>
</protein>
<dbReference type="SMART" id="SM00866">
    <property type="entry name" value="UTRA"/>
    <property type="match status" value="1"/>
</dbReference>
<dbReference type="Proteomes" id="UP000050557">
    <property type="component" value="Unassembled WGS sequence"/>
</dbReference>
<dbReference type="InterPro" id="IPR012702">
    <property type="entry name" value="CP_lyase_PhnF"/>
</dbReference>
<dbReference type="Gene3D" id="1.10.10.10">
    <property type="entry name" value="Winged helix-like DNA-binding domain superfamily/Winged helix DNA-binding domain"/>
    <property type="match status" value="1"/>
</dbReference>
<evidence type="ECO:0000256" key="1">
    <source>
        <dbReference type="ARBA" id="ARBA00023015"/>
    </source>
</evidence>
<dbReference type="PANTHER" id="PTHR44846:SF16">
    <property type="entry name" value="TRANSCRIPTIONAL REGULATOR PHNF-RELATED"/>
    <property type="match status" value="1"/>
</dbReference>
<gene>
    <name evidence="5" type="ORF">ALO68_00670</name>
</gene>
<dbReference type="CDD" id="cd07377">
    <property type="entry name" value="WHTH_GntR"/>
    <property type="match status" value="1"/>
</dbReference>
<reference evidence="5 6" key="1">
    <citation type="submission" date="2015-09" db="EMBL/GenBank/DDBJ databases">
        <title>Genome announcement of multiple Pseudomonas syringae strains.</title>
        <authorList>
            <person name="Thakur S."/>
            <person name="Wang P.W."/>
            <person name="Gong Y."/>
            <person name="Weir B.S."/>
            <person name="Guttman D.S."/>
        </authorList>
    </citation>
    <scope>NUCLEOTIDE SEQUENCE [LARGE SCALE GENOMIC DNA]</scope>
    <source>
        <strain evidence="5 6">ICMP4531</strain>
    </source>
</reference>
<evidence type="ECO:0000313" key="6">
    <source>
        <dbReference type="Proteomes" id="UP000050557"/>
    </source>
</evidence>
<dbReference type="PATRIC" id="fig|251654.3.peg.865"/>
<dbReference type="Pfam" id="PF00392">
    <property type="entry name" value="GntR"/>
    <property type="match status" value="1"/>
</dbReference>
<organism evidence="5 6">
    <name type="scientific">Pseudomonas syringae pv. helianthi</name>
    <dbReference type="NCBI Taxonomy" id="251654"/>
    <lineage>
        <taxon>Bacteria</taxon>
        <taxon>Pseudomonadati</taxon>
        <taxon>Pseudomonadota</taxon>
        <taxon>Gammaproteobacteria</taxon>
        <taxon>Pseudomonadales</taxon>
        <taxon>Pseudomonadaceae</taxon>
        <taxon>Pseudomonas</taxon>
    </lineage>
</organism>
<dbReference type="GO" id="GO:0003677">
    <property type="term" value="F:DNA binding"/>
    <property type="evidence" value="ECO:0007669"/>
    <property type="project" value="UniProtKB-KW"/>
</dbReference>
<dbReference type="NCBIfam" id="TIGR02325">
    <property type="entry name" value="C_P_lyase_phnF"/>
    <property type="match status" value="1"/>
</dbReference>
<dbReference type="Gene3D" id="3.40.1410.10">
    <property type="entry name" value="Chorismate lyase-like"/>
    <property type="match status" value="1"/>
</dbReference>
<dbReference type="InterPro" id="IPR028978">
    <property type="entry name" value="Chorismate_lyase_/UTRA_dom_sf"/>
</dbReference>
<dbReference type="AlphaFoldDB" id="A0A0N8RP20"/>
<evidence type="ECO:0000259" key="4">
    <source>
        <dbReference type="PROSITE" id="PS50949"/>
    </source>
</evidence>
<dbReference type="SMART" id="SM00345">
    <property type="entry name" value="HTH_GNTR"/>
    <property type="match status" value="1"/>
</dbReference>
<keyword evidence="3" id="KW-0804">Transcription</keyword>
<dbReference type="PANTHER" id="PTHR44846">
    <property type="entry name" value="MANNOSYL-D-GLYCERATE TRANSPORT/METABOLISM SYSTEM REPRESSOR MNGR-RELATED"/>
    <property type="match status" value="1"/>
</dbReference>
<evidence type="ECO:0000313" key="5">
    <source>
        <dbReference type="EMBL" id="KPX47167.1"/>
    </source>
</evidence>
<dbReference type="GO" id="GO:0003700">
    <property type="term" value="F:DNA-binding transcription factor activity"/>
    <property type="evidence" value="ECO:0007669"/>
    <property type="project" value="InterPro"/>
</dbReference>
<evidence type="ECO:0000256" key="3">
    <source>
        <dbReference type="ARBA" id="ARBA00023163"/>
    </source>
</evidence>
<accession>A0A0N8RP20</accession>
<sequence length="249" mass="27867">MQLSRQVEPMYLELAETLRDELATYRPGDYLPAEFQLAERFCVNRHTIRRAVDELVREGSVLRRQGKGTQVLERPLIYPMQVDSAYSQSLSAQGIGVEAILLARRECLASHEDALYLGLDEHAPLIELQTLRKLDGQSVSLICHRYSASYSAVLADYQGGSVRQYLAERTLSLSRAQSLIGARLPSREEAGLLLMPRHMPALTVLTVSCDRAGRPIELSRSVSRSDRFQYQMAFNPMAGKQIAGSQPTD</sequence>
<dbReference type="InterPro" id="IPR011663">
    <property type="entry name" value="UTRA"/>
</dbReference>
<evidence type="ECO:0000256" key="2">
    <source>
        <dbReference type="ARBA" id="ARBA00023125"/>
    </source>
</evidence>
<comment type="caution">
    <text evidence="5">The sequence shown here is derived from an EMBL/GenBank/DDBJ whole genome shotgun (WGS) entry which is preliminary data.</text>
</comment>
<dbReference type="PRINTS" id="PR00035">
    <property type="entry name" value="HTHGNTR"/>
</dbReference>
<feature type="domain" description="HTH gntR-type" evidence="4">
    <location>
        <begin position="8"/>
        <end position="74"/>
    </location>
</feature>
<proteinExistence type="predicted"/>
<dbReference type="InterPro" id="IPR050679">
    <property type="entry name" value="Bact_HTH_transcr_reg"/>
</dbReference>
<dbReference type="SUPFAM" id="SSF46785">
    <property type="entry name" value="Winged helix' DNA-binding domain"/>
    <property type="match status" value="1"/>
</dbReference>
<keyword evidence="2" id="KW-0238">DNA-binding</keyword>
<dbReference type="EMBL" id="LJQM01000069">
    <property type="protein sequence ID" value="KPX47167.1"/>
    <property type="molecule type" value="Genomic_DNA"/>
</dbReference>
<dbReference type="RefSeq" id="WP_054985347.1">
    <property type="nucleotide sequence ID" value="NZ_CP092918.1"/>
</dbReference>
<keyword evidence="1" id="KW-0805">Transcription regulation</keyword>
<dbReference type="PROSITE" id="PS50949">
    <property type="entry name" value="HTH_GNTR"/>
    <property type="match status" value="1"/>
</dbReference>
<dbReference type="InterPro" id="IPR036388">
    <property type="entry name" value="WH-like_DNA-bd_sf"/>
</dbReference>
<dbReference type="GeneID" id="96218753"/>
<dbReference type="InterPro" id="IPR000524">
    <property type="entry name" value="Tscrpt_reg_HTH_GntR"/>
</dbReference>
<dbReference type="SUPFAM" id="SSF64288">
    <property type="entry name" value="Chorismate lyase-like"/>
    <property type="match status" value="1"/>
</dbReference>
<dbReference type="InterPro" id="IPR036390">
    <property type="entry name" value="WH_DNA-bd_sf"/>
</dbReference>